<feature type="transmembrane region" description="Helical" evidence="1">
    <location>
        <begin position="71"/>
        <end position="91"/>
    </location>
</feature>
<evidence type="ECO:0000313" key="2">
    <source>
        <dbReference type="EMBL" id="TRY75486.1"/>
    </source>
</evidence>
<dbReference type="AlphaFoldDB" id="A0A553PCS4"/>
<evidence type="ECO:0000256" key="1">
    <source>
        <dbReference type="SAM" id="Phobius"/>
    </source>
</evidence>
<organism evidence="2 3">
    <name type="scientific">Tigriopus californicus</name>
    <name type="common">Marine copepod</name>
    <dbReference type="NCBI Taxonomy" id="6832"/>
    <lineage>
        <taxon>Eukaryota</taxon>
        <taxon>Metazoa</taxon>
        <taxon>Ecdysozoa</taxon>
        <taxon>Arthropoda</taxon>
        <taxon>Crustacea</taxon>
        <taxon>Multicrustacea</taxon>
        <taxon>Hexanauplia</taxon>
        <taxon>Copepoda</taxon>
        <taxon>Harpacticoida</taxon>
        <taxon>Harpacticidae</taxon>
        <taxon>Tigriopus</taxon>
    </lineage>
</organism>
<keyword evidence="3" id="KW-1185">Reference proteome</keyword>
<keyword evidence="1" id="KW-0472">Membrane</keyword>
<keyword evidence="1" id="KW-0812">Transmembrane</keyword>
<feature type="transmembrane region" description="Helical" evidence="1">
    <location>
        <begin position="98"/>
        <end position="119"/>
    </location>
</feature>
<evidence type="ECO:0000313" key="3">
    <source>
        <dbReference type="Proteomes" id="UP000318571"/>
    </source>
</evidence>
<proteinExistence type="predicted"/>
<comment type="caution">
    <text evidence="2">The sequence shown here is derived from an EMBL/GenBank/DDBJ whole genome shotgun (WGS) entry which is preliminary data.</text>
</comment>
<keyword evidence="1" id="KW-1133">Transmembrane helix</keyword>
<accession>A0A553PCS4</accession>
<protein>
    <submittedName>
        <fullName evidence="2">Uncharacterized protein</fullName>
    </submittedName>
</protein>
<feature type="transmembrane region" description="Helical" evidence="1">
    <location>
        <begin position="26"/>
        <end position="51"/>
    </location>
</feature>
<gene>
    <name evidence="2" type="ORF">TCAL_14552</name>
</gene>
<name>A0A553PCS4_TIGCA</name>
<reference evidence="2 3" key="1">
    <citation type="journal article" date="2018" name="Nat. Ecol. Evol.">
        <title>Genomic signatures of mitonuclear coevolution across populations of Tigriopus californicus.</title>
        <authorList>
            <person name="Barreto F.S."/>
            <person name="Watson E.T."/>
            <person name="Lima T.G."/>
            <person name="Willett C.S."/>
            <person name="Edmands S."/>
            <person name="Li W."/>
            <person name="Burton R.S."/>
        </authorList>
    </citation>
    <scope>NUCLEOTIDE SEQUENCE [LARGE SCALE GENOMIC DNA]</scope>
    <source>
        <strain evidence="2 3">San Diego</strain>
    </source>
</reference>
<feature type="transmembrane region" description="Helical" evidence="1">
    <location>
        <begin position="139"/>
        <end position="159"/>
    </location>
</feature>
<dbReference type="Proteomes" id="UP000318571">
    <property type="component" value="Chromosome 2"/>
</dbReference>
<dbReference type="EMBL" id="VCGU01000005">
    <property type="protein sequence ID" value="TRY75486.1"/>
    <property type="molecule type" value="Genomic_DNA"/>
</dbReference>
<sequence>MNEVEDGPRGIRRFSRSISKRVDQQCGCCSFQCLTLAIMVVELLALSGFIGFNIFSLSVTVKTRSHMDFCIIQIVLSAIFFLTCLLVIGGIQAFNEYLFLPYISISILGLLAFFILAPIHGFGSPNKISQWDLGVQYSAFALVSAAQIFNLWIVCSLYAKYKKALRPQQNLVDEFGSY</sequence>